<dbReference type="EMBL" id="HACM01009542">
    <property type="protein sequence ID" value="CRZ09984.1"/>
    <property type="molecule type" value="Transcribed_RNA"/>
</dbReference>
<evidence type="ECO:0000313" key="12">
    <source>
        <dbReference type="EMBL" id="CRZ09984.1"/>
    </source>
</evidence>
<evidence type="ECO:0000259" key="11">
    <source>
        <dbReference type="PROSITE" id="PS50929"/>
    </source>
</evidence>
<dbReference type="SMART" id="SM00382">
    <property type="entry name" value="AAA"/>
    <property type="match status" value="1"/>
</dbReference>
<keyword evidence="7 9" id="KW-0472">Membrane</keyword>
<feature type="transmembrane region" description="Helical" evidence="9">
    <location>
        <begin position="247"/>
        <end position="268"/>
    </location>
</feature>
<dbReference type="CDD" id="cd18582">
    <property type="entry name" value="ABC_6TM_ATM1_ABCB7"/>
    <property type="match status" value="1"/>
</dbReference>
<protein>
    <recommendedName>
        <fullName evidence="13">ABC transmembrane type-1 domain-containing protein</fullName>
    </recommendedName>
</protein>
<evidence type="ECO:0000256" key="4">
    <source>
        <dbReference type="ARBA" id="ARBA00022741"/>
    </source>
</evidence>
<dbReference type="AlphaFoldDB" id="A0A0H5RMN5"/>
<dbReference type="InterPro" id="IPR036640">
    <property type="entry name" value="ABC1_TM_sf"/>
</dbReference>
<accession>A0A0H5RMN5</accession>
<proteinExistence type="inferred from homology"/>
<dbReference type="GO" id="GO:0016887">
    <property type="term" value="F:ATP hydrolysis activity"/>
    <property type="evidence" value="ECO:0007669"/>
    <property type="project" value="InterPro"/>
</dbReference>
<dbReference type="Gene3D" id="3.40.50.300">
    <property type="entry name" value="P-loop containing nucleotide triphosphate hydrolases"/>
    <property type="match status" value="1"/>
</dbReference>
<feature type="transmembrane region" description="Helical" evidence="9">
    <location>
        <begin position="328"/>
        <end position="352"/>
    </location>
</feature>
<evidence type="ECO:0000256" key="8">
    <source>
        <dbReference type="ARBA" id="ARBA00024363"/>
    </source>
</evidence>
<feature type="domain" description="ABC transporter" evidence="10">
    <location>
        <begin position="424"/>
        <end position="658"/>
    </location>
</feature>
<dbReference type="GO" id="GO:0140359">
    <property type="term" value="F:ABC-type transporter activity"/>
    <property type="evidence" value="ECO:0007669"/>
    <property type="project" value="InterPro"/>
</dbReference>
<evidence type="ECO:0000256" key="5">
    <source>
        <dbReference type="ARBA" id="ARBA00022840"/>
    </source>
</evidence>
<dbReference type="Pfam" id="PF00664">
    <property type="entry name" value="ABC_membrane"/>
    <property type="match status" value="1"/>
</dbReference>
<dbReference type="PROSITE" id="PS00211">
    <property type="entry name" value="ABC_TRANSPORTER_1"/>
    <property type="match status" value="1"/>
</dbReference>
<feature type="transmembrane region" description="Helical" evidence="9">
    <location>
        <begin position="221"/>
        <end position="241"/>
    </location>
</feature>
<dbReference type="FunFam" id="1.20.1560.10:FF:000105">
    <property type="entry name" value="ABC transporter B family member 25"/>
    <property type="match status" value="1"/>
</dbReference>
<dbReference type="PROSITE" id="PS50929">
    <property type="entry name" value="ABC_TM1F"/>
    <property type="match status" value="1"/>
</dbReference>
<comment type="similarity">
    <text evidence="8">Belongs to the ABC transporter superfamily. ABCB family. Heavy Metal importer (TC 3.A.1.210) subfamily.</text>
</comment>
<evidence type="ECO:0008006" key="13">
    <source>
        <dbReference type="Google" id="ProtNLM"/>
    </source>
</evidence>
<dbReference type="GO" id="GO:0006879">
    <property type="term" value="P:intracellular iron ion homeostasis"/>
    <property type="evidence" value="ECO:0007669"/>
    <property type="project" value="TreeGrafter"/>
</dbReference>
<dbReference type="PANTHER" id="PTHR24221:SF402">
    <property type="entry name" value="IRON-SULFUR CLUSTERS TRANSPORTER ABCB7, MITOCHONDRIAL"/>
    <property type="match status" value="1"/>
</dbReference>
<dbReference type="InterPro" id="IPR003593">
    <property type="entry name" value="AAA+_ATPase"/>
</dbReference>
<dbReference type="GO" id="GO:0005743">
    <property type="term" value="C:mitochondrial inner membrane"/>
    <property type="evidence" value="ECO:0007669"/>
    <property type="project" value="TreeGrafter"/>
</dbReference>
<dbReference type="InterPro" id="IPR017871">
    <property type="entry name" value="ABC_transporter-like_CS"/>
</dbReference>
<dbReference type="Gene3D" id="1.20.1560.10">
    <property type="entry name" value="ABC transporter type 1, transmembrane domain"/>
    <property type="match status" value="1"/>
</dbReference>
<keyword evidence="4" id="KW-0547">Nucleotide-binding</keyword>
<name>A0A0H5RMN5_9EUKA</name>
<evidence type="ECO:0000259" key="10">
    <source>
        <dbReference type="PROSITE" id="PS50893"/>
    </source>
</evidence>
<evidence type="ECO:0000256" key="2">
    <source>
        <dbReference type="ARBA" id="ARBA00022448"/>
    </source>
</evidence>
<dbReference type="FunFam" id="3.40.50.300:FF:000287">
    <property type="entry name" value="Multidrug ABC transporter ATP-binding protein"/>
    <property type="match status" value="1"/>
</dbReference>
<dbReference type="SUPFAM" id="SSF90123">
    <property type="entry name" value="ABC transporter transmembrane region"/>
    <property type="match status" value="1"/>
</dbReference>
<keyword evidence="5" id="KW-0067">ATP-binding</keyword>
<dbReference type="InterPro" id="IPR003439">
    <property type="entry name" value="ABC_transporter-like_ATP-bd"/>
</dbReference>
<dbReference type="Pfam" id="PF00005">
    <property type="entry name" value="ABC_tran"/>
    <property type="match status" value="1"/>
</dbReference>
<dbReference type="InterPro" id="IPR039421">
    <property type="entry name" value="Type_1_exporter"/>
</dbReference>
<dbReference type="SUPFAM" id="SSF52540">
    <property type="entry name" value="P-loop containing nucleoside triphosphate hydrolases"/>
    <property type="match status" value="1"/>
</dbReference>
<dbReference type="GO" id="GO:0005524">
    <property type="term" value="F:ATP binding"/>
    <property type="evidence" value="ECO:0007669"/>
    <property type="project" value="UniProtKB-KW"/>
</dbReference>
<dbReference type="PROSITE" id="PS50893">
    <property type="entry name" value="ABC_TRANSPORTER_2"/>
    <property type="match status" value="1"/>
</dbReference>
<reference evidence="12" key="1">
    <citation type="submission" date="2015-04" db="EMBL/GenBank/DDBJ databases">
        <title>The genome sequence of the plant pathogenic Rhizarian Plasmodiophora brassicae reveals insights in its biotrophic life cycle and the origin of chitin synthesis.</title>
        <authorList>
            <person name="Schwelm A."/>
            <person name="Fogelqvist J."/>
            <person name="Knaust A."/>
            <person name="Julke S."/>
            <person name="Lilja T."/>
            <person name="Dhandapani V."/>
            <person name="Bonilla-Rosso G."/>
            <person name="Karlsson M."/>
            <person name="Shevchenko A."/>
            <person name="Choi S.R."/>
            <person name="Kim H.G."/>
            <person name="Park J.Y."/>
            <person name="Lim Y.P."/>
            <person name="Ludwig-Muller J."/>
            <person name="Dixelius C."/>
        </authorList>
    </citation>
    <scope>NUCLEOTIDE SEQUENCE</scope>
    <source>
        <tissue evidence="12">Potato root galls</tissue>
    </source>
</reference>
<organism evidence="12">
    <name type="scientific">Spongospora subterranea</name>
    <dbReference type="NCBI Taxonomy" id="70186"/>
    <lineage>
        <taxon>Eukaryota</taxon>
        <taxon>Sar</taxon>
        <taxon>Rhizaria</taxon>
        <taxon>Endomyxa</taxon>
        <taxon>Phytomyxea</taxon>
        <taxon>Plasmodiophorida</taxon>
        <taxon>Plasmodiophoridae</taxon>
        <taxon>Spongospora</taxon>
    </lineage>
</organism>
<evidence type="ECO:0000256" key="3">
    <source>
        <dbReference type="ARBA" id="ARBA00022692"/>
    </source>
</evidence>
<comment type="subcellular location">
    <subcellularLocation>
        <location evidence="1">Mitochondrion membrane</location>
        <topology evidence="1">Multi-pass membrane protein</topology>
    </subcellularLocation>
</comment>
<sequence length="669" mass="73359">AANSEFRGHDIDVVAITWTSNNTHTRSGALDRVQIMIRIGILKLSSYSARSSRPYSARYLSSGLLGNQDRDQKASNAPLDVTKKLVSYIWQNNDNSMKMRVVASLGLLAGAKLVNVQVPFILKDAIDTLNIAIDTGSIATSVPIAALIGYGVARTTSAMFSELRTAVFAKVAHKSMRLVALDAFRHLHDLDLSFHLSRNTGALSRTIDRGTRGIDLVLKSLLFNVAPTIFEISLVAWLLGVKCGLEFAVVTGLTIISYCAFTIGITQWRTQFRRDMNKMDNEANSKAIDSLINYETVKYFNNEDFECRRYNESLEGYQKAALKTSTSLSLLNFGQGTIFSIGMSAMMVLASFGIGRGELTIGDLVMVNSLLFQLSMPLNFVGSVYRDVRQSFIDIEAMMTLQQIKPEISESAAATPIQLTKGRVDFDNVSFSYGSQTIFNGLSFSVPGGQSLAIVGTSGSGKSTLLRLLYRFHDPSHGSIKVDGQDIKSHSVSSLRRNIGVVPQDTVLFNESILFNIGYGNPSAPEQKVIDASKAAQLHDIIVTNMPKQYDTVVGERGLKVSGGEKQRIAIARMMLKNSPIVFCDEATSALDTQTEFTILQSLKKLTHGKTSIFVAHRLSTIVDCDNIIVIDGGRVAESGTHAELLQQPNSLYKKMWNAQQRTEPNTSN</sequence>
<dbReference type="InterPro" id="IPR011527">
    <property type="entry name" value="ABC1_TM_dom"/>
</dbReference>
<evidence type="ECO:0000256" key="1">
    <source>
        <dbReference type="ARBA" id="ARBA00004225"/>
    </source>
</evidence>
<feature type="non-terminal residue" evidence="12">
    <location>
        <position position="1"/>
    </location>
</feature>
<evidence type="ECO:0000256" key="7">
    <source>
        <dbReference type="ARBA" id="ARBA00023136"/>
    </source>
</evidence>
<dbReference type="InterPro" id="IPR027417">
    <property type="entry name" value="P-loop_NTPase"/>
</dbReference>
<dbReference type="PANTHER" id="PTHR24221">
    <property type="entry name" value="ATP-BINDING CASSETTE SUB-FAMILY B"/>
    <property type="match status" value="1"/>
</dbReference>
<feature type="domain" description="ABC transmembrane type-1" evidence="11">
    <location>
        <begin position="102"/>
        <end position="390"/>
    </location>
</feature>
<evidence type="ECO:0000256" key="9">
    <source>
        <dbReference type="SAM" id="Phobius"/>
    </source>
</evidence>
<keyword evidence="3 9" id="KW-0812">Transmembrane</keyword>
<keyword evidence="2" id="KW-0813">Transport</keyword>
<keyword evidence="6 9" id="KW-1133">Transmembrane helix</keyword>
<evidence type="ECO:0000256" key="6">
    <source>
        <dbReference type="ARBA" id="ARBA00022989"/>
    </source>
</evidence>